<feature type="domain" description="Bacteriophage T5 Orf172 DNA-binding" evidence="1">
    <location>
        <begin position="121"/>
        <end position="191"/>
    </location>
</feature>
<dbReference type="SMART" id="SM00974">
    <property type="entry name" value="T5orf172"/>
    <property type="match status" value="1"/>
</dbReference>
<dbReference type="AlphaFoldDB" id="A0A6M3XMW7"/>
<evidence type="ECO:0000259" key="1">
    <source>
        <dbReference type="SMART" id="SM00974"/>
    </source>
</evidence>
<accession>A0A6M3XMW7</accession>
<sequence>MIIKINPEFKSIIPPITNEEYSLFESNQLGFEGDNQSEGCLIFVKLMPTPLSPSYWIFSISELKTGIETYSKTPISCSRIPWSMFKNIKFKAMPMLPIMKYPEIYKKISIIESQSLYIIQAINGGAVKIGISHCPEERLKYLQTGSPVPLRIIRCYKDRGLIESKLHKKFSDFKLHGEWFDEVIIPLIDKFFEER</sequence>
<reference evidence="2" key="1">
    <citation type="submission" date="2020-03" db="EMBL/GenBank/DDBJ databases">
        <title>The deep terrestrial virosphere.</title>
        <authorList>
            <person name="Holmfeldt K."/>
            <person name="Nilsson E."/>
            <person name="Simone D."/>
            <person name="Lopez-Fernandez M."/>
            <person name="Wu X."/>
            <person name="de Brujin I."/>
            <person name="Lundin D."/>
            <person name="Andersson A."/>
            <person name="Bertilsson S."/>
            <person name="Dopson M."/>
        </authorList>
    </citation>
    <scope>NUCLEOTIDE SEQUENCE</scope>
    <source>
        <strain evidence="2">TM448B01563</strain>
    </source>
</reference>
<proteinExistence type="predicted"/>
<dbReference type="InterPro" id="IPR018306">
    <property type="entry name" value="Phage_T5_Orf172_DNA-bd"/>
</dbReference>
<name>A0A6M3XMW7_9ZZZZ</name>
<dbReference type="Pfam" id="PF13455">
    <property type="entry name" value="MUG113"/>
    <property type="match status" value="1"/>
</dbReference>
<dbReference type="EMBL" id="MT144783">
    <property type="protein sequence ID" value="QJH99334.1"/>
    <property type="molecule type" value="Genomic_DNA"/>
</dbReference>
<gene>
    <name evidence="2" type="ORF">TM448B01563_0002</name>
</gene>
<protein>
    <recommendedName>
        <fullName evidence="1">Bacteriophage T5 Orf172 DNA-binding domain-containing protein</fullName>
    </recommendedName>
</protein>
<organism evidence="2">
    <name type="scientific">viral metagenome</name>
    <dbReference type="NCBI Taxonomy" id="1070528"/>
    <lineage>
        <taxon>unclassified sequences</taxon>
        <taxon>metagenomes</taxon>
        <taxon>organismal metagenomes</taxon>
    </lineage>
</organism>
<evidence type="ECO:0000313" key="2">
    <source>
        <dbReference type="EMBL" id="QJH99334.1"/>
    </source>
</evidence>